<dbReference type="SUPFAM" id="SSF55073">
    <property type="entry name" value="Nucleotide cyclase"/>
    <property type="match status" value="1"/>
</dbReference>
<feature type="transmembrane region" description="Helical" evidence="4">
    <location>
        <begin position="210"/>
        <end position="230"/>
    </location>
</feature>
<dbReference type="InterPro" id="IPR029787">
    <property type="entry name" value="Nucleotide_cyclase"/>
</dbReference>
<protein>
    <recommendedName>
        <fullName evidence="1">diguanylate cyclase</fullName>
        <ecNumber evidence="1">2.7.7.65</ecNumber>
    </recommendedName>
</protein>
<dbReference type="EC" id="2.7.7.65" evidence="1"/>
<dbReference type="PANTHER" id="PTHR45138">
    <property type="entry name" value="REGULATORY COMPONENTS OF SENSORY TRANSDUCTION SYSTEM"/>
    <property type="match status" value="1"/>
</dbReference>
<dbReference type="Gene3D" id="3.30.70.270">
    <property type="match status" value="1"/>
</dbReference>
<comment type="catalytic activity">
    <reaction evidence="2">
        <text>2 GTP = 3',3'-c-di-GMP + 2 diphosphate</text>
        <dbReference type="Rhea" id="RHEA:24898"/>
        <dbReference type="ChEBI" id="CHEBI:33019"/>
        <dbReference type="ChEBI" id="CHEBI:37565"/>
        <dbReference type="ChEBI" id="CHEBI:58805"/>
        <dbReference type="EC" id="2.7.7.65"/>
    </reaction>
</comment>
<proteinExistence type="predicted"/>
<feature type="coiled-coil region" evidence="3">
    <location>
        <begin position="146"/>
        <end position="180"/>
    </location>
</feature>
<keyword evidence="3" id="KW-0175">Coiled coil</keyword>
<feature type="transmembrane region" description="Helical" evidence="4">
    <location>
        <begin position="20"/>
        <end position="42"/>
    </location>
</feature>
<dbReference type="GO" id="GO:0052621">
    <property type="term" value="F:diguanylate cyclase activity"/>
    <property type="evidence" value="ECO:0007669"/>
    <property type="project" value="UniProtKB-EC"/>
</dbReference>
<keyword evidence="4" id="KW-1133">Transmembrane helix</keyword>
<evidence type="ECO:0000256" key="2">
    <source>
        <dbReference type="ARBA" id="ARBA00034247"/>
    </source>
</evidence>
<dbReference type="AlphaFoldDB" id="A4TUW4"/>
<dbReference type="CDD" id="cd01949">
    <property type="entry name" value="GGDEF"/>
    <property type="match status" value="1"/>
</dbReference>
<keyword evidence="4" id="KW-0472">Membrane</keyword>
<organism evidence="6">
    <name type="scientific">Magnetospirillum gryphiswaldense</name>
    <dbReference type="NCBI Taxonomy" id="55518"/>
    <lineage>
        <taxon>Bacteria</taxon>
        <taxon>Pseudomonadati</taxon>
        <taxon>Pseudomonadota</taxon>
        <taxon>Alphaproteobacteria</taxon>
        <taxon>Rhodospirillales</taxon>
        <taxon>Rhodospirillaceae</taxon>
        <taxon>Magnetospirillum</taxon>
    </lineage>
</organism>
<evidence type="ECO:0000256" key="1">
    <source>
        <dbReference type="ARBA" id="ARBA00012528"/>
    </source>
</evidence>
<reference evidence="6" key="1">
    <citation type="journal article" date="2007" name="J. Bacteriol.">
        <title>Comparative genome analysis of four magnetotactic bacteria reveals a complex set of group-specific genes implicated in magnetosome biomineralization and function.</title>
        <authorList>
            <person name="Richter M."/>
            <person name="Kube M."/>
            <person name="Bazylinski D.A."/>
            <person name="Lombardot T."/>
            <person name="Gloeckner F.O."/>
            <person name="Reinhardt R."/>
            <person name="Schueler D."/>
        </authorList>
    </citation>
    <scope>NUCLEOTIDE SEQUENCE</scope>
    <source>
        <strain evidence="6">MSR-1</strain>
    </source>
</reference>
<dbReference type="InterPro" id="IPR043128">
    <property type="entry name" value="Rev_trsase/Diguanyl_cyclase"/>
</dbReference>
<sequence length="452" mass="49555">MPRLIPQPDEMPSSIFRYLVARATVVLVLMAVVAGASILALLQARMDNSILADMHVPRFRSAVHLSMDANAAAALSVRMSTASSQGERRSLLDRLAERHQAMEERIAQMVDSGVDSASVVSIRRLRDGLMDGAVAISAIAQEEITLRAMTVKNPAVQERLEELEQRRRNLILRQQDLSSELSGFVTALASEAGRHFDDQREISGRTALKAVAVVGACALAAMVAVIWMYWGLRRHVVDRILALRAAMLNWHGGAVVVPREGNDEITQMSDTLVDLIATVERRNAELEVMASTDPLTGLTNRRRFAERADEEIRRAQRYDVALTLIVGDVDHFKAVNDGWGHDVGDLALRHVASIWRDQLRDVDLSARIGGEEFVALLPETPLPQAEGVAERIRAAIAATPLSTEGVAVMHLTISLGIAALLPGETLTDLMRRADQAMYRAKHSGRNVVRSAT</sequence>
<dbReference type="InterPro" id="IPR050469">
    <property type="entry name" value="Diguanylate_Cyclase"/>
</dbReference>
<accession>A4TUW4</accession>
<dbReference type="PROSITE" id="PS50887">
    <property type="entry name" value="GGDEF"/>
    <property type="match status" value="1"/>
</dbReference>
<dbReference type="RefSeq" id="WP_024081775.1">
    <property type="nucleotide sequence ID" value="NZ_CP027527.1"/>
</dbReference>
<dbReference type="Pfam" id="PF00990">
    <property type="entry name" value="GGDEF"/>
    <property type="match status" value="1"/>
</dbReference>
<evidence type="ECO:0000313" key="6">
    <source>
        <dbReference type="EMBL" id="CAM74421.1"/>
    </source>
</evidence>
<dbReference type="SMART" id="SM00267">
    <property type="entry name" value="GGDEF"/>
    <property type="match status" value="1"/>
</dbReference>
<dbReference type="FunFam" id="3.30.70.270:FF:000001">
    <property type="entry name" value="Diguanylate cyclase domain protein"/>
    <property type="match status" value="1"/>
</dbReference>
<evidence type="ECO:0000256" key="3">
    <source>
        <dbReference type="SAM" id="Coils"/>
    </source>
</evidence>
<evidence type="ECO:0000259" key="5">
    <source>
        <dbReference type="PROSITE" id="PS50887"/>
    </source>
</evidence>
<dbReference type="EMBL" id="CU459003">
    <property type="protein sequence ID" value="CAM74421.1"/>
    <property type="molecule type" value="Genomic_DNA"/>
</dbReference>
<evidence type="ECO:0000256" key="4">
    <source>
        <dbReference type="SAM" id="Phobius"/>
    </source>
</evidence>
<gene>
    <name evidence="6" type="ORF">MGR_0991</name>
</gene>
<dbReference type="PANTHER" id="PTHR45138:SF9">
    <property type="entry name" value="DIGUANYLATE CYCLASE DGCM-RELATED"/>
    <property type="match status" value="1"/>
</dbReference>
<dbReference type="NCBIfam" id="TIGR00254">
    <property type="entry name" value="GGDEF"/>
    <property type="match status" value="1"/>
</dbReference>
<feature type="domain" description="GGDEF" evidence="5">
    <location>
        <begin position="320"/>
        <end position="452"/>
    </location>
</feature>
<name>A4TUW4_9PROT</name>
<dbReference type="InterPro" id="IPR000160">
    <property type="entry name" value="GGDEF_dom"/>
</dbReference>
<keyword evidence="4" id="KW-0812">Transmembrane</keyword>